<accession>A0A4Z2FTN9</accession>
<dbReference type="PANTHER" id="PTHR35846:SF3">
    <property type="entry name" value="RGS DOMAIN-CONTAINING PROTEIN"/>
    <property type="match status" value="1"/>
</dbReference>
<dbReference type="Proteomes" id="UP000314294">
    <property type="component" value="Unassembled WGS sequence"/>
</dbReference>
<dbReference type="EMBL" id="SRLO01000921">
    <property type="protein sequence ID" value="TNN44143.1"/>
    <property type="molecule type" value="Genomic_DNA"/>
</dbReference>
<sequence length="261" mass="27702">MMSSTGDDSRGPLPTADMDQNLRGGGACSTAVEDQNIYCTVVAAQCRRLDAPAPLYLCGRHLCLPFHFPPLDNRPLGPGWVLGPGSWVLGPGSWVWSWAWVLGPGSWVLGLELGLGPGSWVLGPRSWVLGPGSWVLDLGPGSWVLGPGSWVLGPRSWVLGPGSWVLDPRSWVLGPGSWVLGPGSWVLGPGSWVLGPGSWVLGPGSWDLSSKPKAFTLSTLSTFLSELSGSRLHWRGAVCMQRELHPECGGGGGGGHWERDK</sequence>
<comment type="caution">
    <text evidence="1">The sequence shown here is derived from an EMBL/GenBank/DDBJ whole genome shotgun (WGS) entry which is preliminary data.</text>
</comment>
<dbReference type="InterPro" id="IPR011049">
    <property type="entry name" value="Serralysin-like_metalloprot_C"/>
</dbReference>
<proteinExistence type="predicted"/>
<organism evidence="1 2">
    <name type="scientific">Liparis tanakae</name>
    <name type="common">Tanaka's snailfish</name>
    <dbReference type="NCBI Taxonomy" id="230148"/>
    <lineage>
        <taxon>Eukaryota</taxon>
        <taxon>Metazoa</taxon>
        <taxon>Chordata</taxon>
        <taxon>Craniata</taxon>
        <taxon>Vertebrata</taxon>
        <taxon>Euteleostomi</taxon>
        <taxon>Actinopterygii</taxon>
        <taxon>Neopterygii</taxon>
        <taxon>Teleostei</taxon>
        <taxon>Neoteleostei</taxon>
        <taxon>Acanthomorphata</taxon>
        <taxon>Eupercaria</taxon>
        <taxon>Perciformes</taxon>
        <taxon>Cottioidei</taxon>
        <taxon>Cottales</taxon>
        <taxon>Liparidae</taxon>
        <taxon>Liparis</taxon>
    </lineage>
</organism>
<gene>
    <name evidence="1" type="ORF">EYF80_045662</name>
</gene>
<dbReference type="AlphaFoldDB" id="A0A4Z2FTN9"/>
<name>A0A4Z2FTN9_9TELE</name>
<keyword evidence="2" id="KW-1185">Reference proteome</keyword>
<evidence type="ECO:0000313" key="2">
    <source>
        <dbReference type="Proteomes" id="UP000314294"/>
    </source>
</evidence>
<dbReference type="SUPFAM" id="SSF101967">
    <property type="entry name" value="Adhesin YadA, collagen-binding domain"/>
    <property type="match status" value="1"/>
</dbReference>
<dbReference type="OrthoDB" id="5980453at2759"/>
<reference evidence="1 2" key="1">
    <citation type="submission" date="2019-03" db="EMBL/GenBank/DDBJ databases">
        <title>First draft genome of Liparis tanakae, snailfish: a comprehensive survey of snailfish specific genes.</title>
        <authorList>
            <person name="Kim W."/>
            <person name="Song I."/>
            <person name="Jeong J.-H."/>
            <person name="Kim D."/>
            <person name="Kim S."/>
            <person name="Ryu S."/>
            <person name="Song J.Y."/>
            <person name="Lee S.K."/>
        </authorList>
    </citation>
    <scope>NUCLEOTIDE SEQUENCE [LARGE SCALE GENOMIC DNA]</scope>
    <source>
        <tissue evidence="1">Muscle</tissue>
    </source>
</reference>
<dbReference type="PANTHER" id="PTHR35846">
    <property type="entry name" value="PROTEIN CBG05131"/>
    <property type="match status" value="1"/>
</dbReference>
<evidence type="ECO:0000313" key="1">
    <source>
        <dbReference type="EMBL" id="TNN44143.1"/>
    </source>
</evidence>
<protein>
    <submittedName>
        <fullName evidence="1">Uncharacterized protein</fullName>
    </submittedName>
</protein>